<dbReference type="InterPro" id="IPR011604">
    <property type="entry name" value="PDDEXK-like_dom_sf"/>
</dbReference>
<dbReference type="Gene3D" id="3.90.320.10">
    <property type="match status" value="1"/>
</dbReference>
<comment type="caution">
    <text evidence="2">The sequence shown here is derived from an EMBL/GenBank/DDBJ whole genome shotgun (WGS) entry which is preliminary data.</text>
</comment>
<dbReference type="InterPro" id="IPR038726">
    <property type="entry name" value="PDDEXK_AddAB-type"/>
</dbReference>
<name>A0A0W8FVP1_9ZZZZ</name>
<protein>
    <recommendedName>
        <fullName evidence="1">PD-(D/E)XK endonuclease-like domain-containing protein</fullName>
    </recommendedName>
</protein>
<dbReference type="EMBL" id="LNQE01000795">
    <property type="protein sequence ID" value="KUG24941.1"/>
    <property type="molecule type" value="Genomic_DNA"/>
</dbReference>
<gene>
    <name evidence="2" type="ORF">ASZ90_005248</name>
</gene>
<sequence length="108" mass="12952">MTIVDYKTDKVNLEKLKSKSEHYIPQLKFYTYAVSRNYKEVDKIDVELIFIKHPDNAIKYSFEKEEIKRFGEEINRKVRLIREKQFAKNLNHCSSCHFSLNGRCVFQS</sequence>
<feature type="domain" description="PD-(D/E)XK endonuclease-like" evidence="1">
    <location>
        <begin position="2"/>
        <end position="98"/>
    </location>
</feature>
<accession>A0A0W8FVP1</accession>
<organism evidence="2">
    <name type="scientific">hydrocarbon metagenome</name>
    <dbReference type="NCBI Taxonomy" id="938273"/>
    <lineage>
        <taxon>unclassified sequences</taxon>
        <taxon>metagenomes</taxon>
        <taxon>ecological metagenomes</taxon>
    </lineage>
</organism>
<dbReference type="AlphaFoldDB" id="A0A0W8FVP1"/>
<proteinExistence type="predicted"/>
<evidence type="ECO:0000313" key="2">
    <source>
        <dbReference type="EMBL" id="KUG24941.1"/>
    </source>
</evidence>
<reference evidence="2" key="1">
    <citation type="journal article" date="2015" name="Proc. Natl. Acad. Sci. U.S.A.">
        <title>Networks of energetic and metabolic interactions define dynamics in microbial communities.</title>
        <authorList>
            <person name="Embree M."/>
            <person name="Liu J.K."/>
            <person name="Al-Bassam M.M."/>
            <person name="Zengler K."/>
        </authorList>
    </citation>
    <scope>NUCLEOTIDE SEQUENCE</scope>
</reference>
<evidence type="ECO:0000259" key="1">
    <source>
        <dbReference type="Pfam" id="PF12705"/>
    </source>
</evidence>
<dbReference type="Pfam" id="PF12705">
    <property type="entry name" value="PDDEXK_1"/>
    <property type="match status" value="1"/>
</dbReference>